<accession>A0A5J4FYB4</accession>
<dbReference type="PROSITE" id="PS51257">
    <property type="entry name" value="PROKAR_LIPOPROTEIN"/>
    <property type="match status" value="1"/>
</dbReference>
<evidence type="ECO:0000313" key="1">
    <source>
        <dbReference type="EMBL" id="GEQ86212.1"/>
    </source>
</evidence>
<name>A0A5J4FYB4_9FLAO</name>
<dbReference type="Proteomes" id="UP000326994">
    <property type="component" value="Unassembled WGS sequence"/>
</dbReference>
<comment type="caution">
    <text evidence="1">The sequence shown here is derived from an EMBL/GenBank/DDBJ whole genome shotgun (WGS) entry which is preliminary data.</text>
</comment>
<dbReference type="EMBL" id="BKCF01000002">
    <property type="protein sequence ID" value="GEQ86212.1"/>
    <property type="molecule type" value="Genomic_DNA"/>
</dbReference>
<sequence>MKKTAAILTLICFILIGCKNQNGVLQVKQINTIENNIVLRYSEKMETFWAINIPISFEVSNNSSKDVKFTSCTYLYNNQIGRHSKLYLKDNVN</sequence>
<reference evidence="1 2" key="1">
    <citation type="submission" date="2019-08" db="EMBL/GenBank/DDBJ databases">
        <title>Ulvibacter marinistellae sp. nov., isolated from a starfish, Patiria pectinifera.</title>
        <authorList>
            <person name="Kawano K."/>
            <person name="Ushijima N."/>
            <person name="Kihara M."/>
            <person name="Itoh H."/>
        </authorList>
    </citation>
    <scope>NUCLEOTIDE SEQUENCE [LARGE SCALE GENOMIC DNA]</scope>
    <source>
        <strain evidence="1 2">KK4</strain>
    </source>
</reference>
<dbReference type="AlphaFoldDB" id="A0A5J4FYB4"/>
<gene>
    <name evidence="1" type="ORF">ULMS_17200</name>
</gene>
<proteinExistence type="predicted"/>
<dbReference type="RefSeq" id="WP_151894137.1">
    <property type="nucleotide sequence ID" value="NZ_BKCF01000002.1"/>
</dbReference>
<evidence type="ECO:0000313" key="2">
    <source>
        <dbReference type="Proteomes" id="UP000326994"/>
    </source>
</evidence>
<dbReference type="OrthoDB" id="1440060at2"/>
<evidence type="ECO:0008006" key="3">
    <source>
        <dbReference type="Google" id="ProtNLM"/>
    </source>
</evidence>
<keyword evidence="2" id="KW-1185">Reference proteome</keyword>
<organism evidence="1 2">
    <name type="scientific">Patiriisocius marinistellae</name>
    <dbReference type="NCBI Taxonomy" id="2494560"/>
    <lineage>
        <taxon>Bacteria</taxon>
        <taxon>Pseudomonadati</taxon>
        <taxon>Bacteroidota</taxon>
        <taxon>Flavobacteriia</taxon>
        <taxon>Flavobacteriales</taxon>
        <taxon>Flavobacteriaceae</taxon>
        <taxon>Patiriisocius</taxon>
    </lineage>
</organism>
<protein>
    <recommendedName>
        <fullName evidence="3">Lipoprotein</fullName>
    </recommendedName>
</protein>